<dbReference type="PATRIC" id="fig|369723.5.peg.3141"/>
<evidence type="ECO:0000313" key="2">
    <source>
        <dbReference type="EMBL" id="ABP55489.1"/>
    </source>
</evidence>
<evidence type="ECO:0000259" key="1">
    <source>
        <dbReference type="Pfam" id="PF13468"/>
    </source>
</evidence>
<dbReference type="Proteomes" id="UP000000235">
    <property type="component" value="Chromosome"/>
</dbReference>
<proteinExistence type="predicted"/>
<dbReference type="STRING" id="369723.Strop_3052"/>
<dbReference type="EMBL" id="CP000667">
    <property type="protein sequence ID" value="ABP55489.1"/>
    <property type="molecule type" value="Genomic_DNA"/>
</dbReference>
<dbReference type="InterPro" id="IPR029068">
    <property type="entry name" value="Glyas_Bleomycin-R_OHBP_Dase"/>
</dbReference>
<reference evidence="3" key="1">
    <citation type="journal article" date="2007" name="Proc. Natl. Acad. Sci. U.S.A.">
        <title>Genome sequencing reveals complex secondary metabolome in the marine actinomycete Salinispora tropica.</title>
        <authorList>
            <person name="Udwary D.W."/>
            <person name="Zeigler L."/>
            <person name="Asolkar R.N."/>
            <person name="Singan V."/>
            <person name="Lapidus A."/>
            <person name="Fenical W."/>
            <person name="Jensen P.R."/>
            <person name="Moore B.S."/>
        </authorList>
    </citation>
    <scope>NUCLEOTIDE SEQUENCE [LARGE SCALE GENOMIC DNA]</scope>
    <source>
        <strain evidence="3">ATCC BAA-916 / DSM 44818 / CNB-440</strain>
    </source>
</reference>
<accession>A4X9C2</accession>
<dbReference type="AlphaFoldDB" id="A4X9C2"/>
<evidence type="ECO:0000313" key="3">
    <source>
        <dbReference type="Proteomes" id="UP000000235"/>
    </source>
</evidence>
<sequence length="223" mass="24240">MRIDHVILGARTIAPLRELLWERHGFGITDGSPNPDGTASWIVPFDTPDVQYLELLVTNDERELGSTDFGRAFLERTADGPTFLNWAVLTDDIAATARRVEQVTGTDPGLLRGESVRADGQRVPWAEAAFDLSWRSRVLPFFLSYGNPADRADRVAGDLRAAGHRVRPTALAGLVTGPAREPAWARRWPGLEGLAVTVHDTAGPEITAVRVETGAGDTVVQLP</sequence>
<dbReference type="RefSeq" id="WP_012014267.1">
    <property type="nucleotide sequence ID" value="NC_009380.1"/>
</dbReference>
<dbReference type="InterPro" id="IPR025870">
    <property type="entry name" value="Glyoxalase-like_dom"/>
</dbReference>
<organism evidence="2 3">
    <name type="scientific">Salinispora tropica (strain ATCC BAA-916 / DSM 44818 / JCM 13857 / NBRC 105044 / CNB-440)</name>
    <dbReference type="NCBI Taxonomy" id="369723"/>
    <lineage>
        <taxon>Bacteria</taxon>
        <taxon>Bacillati</taxon>
        <taxon>Actinomycetota</taxon>
        <taxon>Actinomycetes</taxon>
        <taxon>Micromonosporales</taxon>
        <taxon>Micromonosporaceae</taxon>
        <taxon>Salinispora</taxon>
    </lineage>
</organism>
<protein>
    <recommendedName>
        <fullName evidence="1">Glyoxalase-like domain-containing protein</fullName>
    </recommendedName>
</protein>
<name>A4X9C2_SALTO</name>
<keyword evidence="3" id="KW-1185">Reference proteome</keyword>
<gene>
    <name evidence="2" type="ordered locus">Strop_3052</name>
</gene>
<dbReference type="HOGENOM" id="CLU_1239410_0_0_11"/>
<dbReference type="KEGG" id="stp:Strop_3052"/>
<dbReference type="Gene3D" id="3.10.180.10">
    <property type="entry name" value="2,3-Dihydroxybiphenyl 1,2-Dioxygenase, domain 1"/>
    <property type="match status" value="1"/>
</dbReference>
<feature type="domain" description="Glyoxalase-like" evidence="1">
    <location>
        <begin position="3"/>
        <end position="190"/>
    </location>
</feature>
<dbReference type="Pfam" id="PF13468">
    <property type="entry name" value="Glyoxalase_3"/>
    <property type="match status" value="1"/>
</dbReference>